<dbReference type="EMBL" id="BARW01042570">
    <property type="protein sequence ID" value="GAJ23123.1"/>
    <property type="molecule type" value="Genomic_DNA"/>
</dbReference>
<proteinExistence type="predicted"/>
<gene>
    <name evidence="1" type="ORF">S12H4_63002</name>
</gene>
<sequence>NFEKPGAEFILRLIGMKRRICLYKYFLGKI</sequence>
<dbReference type="AlphaFoldDB" id="X1V048"/>
<reference evidence="1" key="1">
    <citation type="journal article" date="2014" name="Front. Microbiol.">
        <title>High frequency of phylogenetically diverse reductive dehalogenase-homologous genes in deep subseafloor sedimentary metagenomes.</title>
        <authorList>
            <person name="Kawai M."/>
            <person name="Futagami T."/>
            <person name="Toyoda A."/>
            <person name="Takaki Y."/>
            <person name="Nishi S."/>
            <person name="Hori S."/>
            <person name="Arai W."/>
            <person name="Tsubouchi T."/>
            <person name="Morono Y."/>
            <person name="Uchiyama I."/>
            <person name="Ito T."/>
            <person name="Fujiyama A."/>
            <person name="Inagaki F."/>
            <person name="Takami H."/>
        </authorList>
    </citation>
    <scope>NUCLEOTIDE SEQUENCE</scope>
    <source>
        <strain evidence="1">Expedition CK06-06</strain>
    </source>
</reference>
<accession>X1V048</accession>
<organism evidence="1">
    <name type="scientific">marine sediment metagenome</name>
    <dbReference type="NCBI Taxonomy" id="412755"/>
    <lineage>
        <taxon>unclassified sequences</taxon>
        <taxon>metagenomes</taxon>
        <taxon>ecological metagenomes</taxon>
    </lineage>
</organism>
<feature type="non-terminal residue" evidence="1">
    <location>
        <position position="1"/>
    </location>
</feature>
<evidence type="ECO:0000313" key="1">
    <source>
        <dbReference type="EMBL" id="GAJ23123.1"/>
    </source>
</evidence>
<protein>
    <submittedName>
        <fullName evidence="1">Uncharacterized protein</fullName>
    </submittedName>
</protein>
<name>X1V048_9ZZZZ</name>
<comment type="caution">
    <text evidence="1">The sequence shown here is derived from an EMBL/GenBank/DDBJ whole genome shotgun (WGS) entry which is preliminary data.</text>
</comment>